<keyword evidence="3" id="KW-1185">Reference proteome</keyword>
<dbReference type="PANTHER" id="PTHR35213:SF5">
    <property type="entry name" value="RING-TYPE DOMAIN-CONTAINING PROTEIN"/>
    <property type="match status" value="1"/>
</dbReference>
<protein>
    <submittedName>
        <fullName evidence="2">Uncharacterized protein</fullName>
    </submittedName>
</protein>
<evidence type="ECO:0000313" key="3">
    <source>
        <dbReference type="Proteomes" id="UP001153069"/>
    </source>
</evidence>
<organism evidence="2 3">
    <name type="scientific">Seminavis robusta</name>
    <dbReference type="NCBI Taxonomy" id="568900"/>
    <lineage>
        <taxon>Eukaryota</taxon>
        <taxon>Sar</taxon>
        <taxon>Stramenopiles</taxon>
        <taxon>Ochrophyta</taxon>
        <taxon>Bacillariophyta</taxon>
        <taxon>Bacillariophyceae</taxon>
        <taxon>Bacillariophycidae</taxon>
        <taxon>Naviculales</taxon>
        <taxon>Naviculaceae</taxon>
        <taxon>Seminavis</taxon>
    </lineage>
</organism>
<feature type="region of interest" description="Disordered" evidence="1">
    <location>
        <begin position="224"/>
        <end position="259"/>
    </location>
</feature>
<proteinExistence type="predicted"/>
<name>A0A9N8HKZ5_9STRA</name>
<dbReference type="AlphaFoldDB" id="A0A9N8HKZ5"/>
<feature type="region of interest" description="Disordered" evidence="1">
    <location>
        <begin position="402"/>
        <end position="453"/>
    </location>
</feature>
<dbReference type="EMBL" id="CAICTM010000984">
    <property type="protein sequence ID" value="CAB9519068.1"/>
    <property type="molecule type" value="Genomic_DNA"/>
</dbReference>
<sequence length="453" mass="48103">MMQSAQRSGKWTEEEEEFAQELMDAFHSGHLDVEEGVSLRKLLAKKLMCSAKRVSKKFEGTNYKGKMQYARDYDIPEKDVQERKAKLDVLEKCFLESIREIEAQEASRRATMSRSLPFATGNRLPGSSSSLNNNTVAFPSAASFGSAAGMATGNSAGSMGSSSDSASFAHLRQAILNQSSHLPPTNAGWAEAASALSAASGVLPSLSRASALFGRESLAQPFSANMGRRDSSRDSLAALQTSLGRQDSVPSVSSAASTNREERLAELMLSGGNRFLGGTDVHPNSMAAAAAAARASLTSSLLPGGRADPMLNGAPGFASMPGRDHLQAALSRTSSFANNTAAMDFRLQMAQADMLGSSQPAAAAAGLSRTQAEILARNPELAYLQRVSMLERQEVALRRRASSISQGGGAQTAQGILEQQLAGKRSRGDAPSEEKDDFVLQRMAKRGNYGQEP</sequence>
<dbReference type="PANTHER" id="PTHR35213">
    <property type="entry name" value="RING-TYPE DOMAIN-CONTAINING PROTEIN-RELATED"/>
    <property type="match status" value="1"/>
</dbReference>
<evidence type="ECO:0000313" key="2">
    <source>
        <dbReference type="EMBL" id="CAB9519068.1"/>
    </source>
</evidence>
<comment type="caution">
    <text evidence="2">The sequence shown here is derived from an EMBL/GenBank/DDBJ whole genome shotgun (WGS) entry which is preliminary data.</text>
</comment>
<dbReference type="Proteomes" id="UP001153069">
    <property type="component" value="Unassembled WGS sequence"/>
</dbReference>
<accession>A0A9N8HKZ5</accession>
<evidence type="ECO:0000256" key="1">
    <source>
        <dbReference type="SAM" id="MobiDB-lite"/>
    </source>
</evidence>
<feature type="compositionally biased region" description="Basic and acidic residues" evidence="1">
    <location>
        <begin position="426"/>
        <end position="439"/>
    </location>
</feature>
<feature type="compositionally biased region" description="Polar residues" evidence="1">
    <location>
        <begin position="238"/>
        <end position="258"/>
    </location>
</feature>
<reference evidence="2" key="1">
    <citation type="submission" date="2020-06" db="EMBL/GenBank/DDBJ databases">
        <authorList>
            <consortium name="Plant Systems Biology data submission"/>
        </authorList>
    </citation>
    <scope>NUCLEOTIDE SEQUENCE</scope>
    <source>
        <strain evidence="2">D6</strain>
    </source>
</reference>
<dbReference type="OrthoDB" id="206107at2759"/>
<gene>
    <name evidence="2" type="ORF">SEMRO_986_G228090.1</name>
</gene>